<comment type="caution">
    <text evidence="1">The sequence shown here is derived from an EMBL/GenBank/DDBJ whole genome shotgun (WGS) entry which is preliminary data.</text>
</comment>
<name>A0ABR1KVW7_9PEZI</name>
<accession>A0ABR1KVW7</accession>
<reference evidence="1 2" key="1">
    <citation type="submission" date="2024-04" db="EMBL/GenBank/DDBJ databases">
        <title>Phyllosticta paracitricarpa is synonymous to the EU quarantine fungus P. citricarpa based on phylogenomic analyses.</title>
        <authorList>
            <consortium name="Lawrence Berkeley National Laboratory"/>
            <person name="Van Ingen-Buijs V.A."/>
            <person name="Van Westerhoven A.C."/>
            <person name="Haridas S."/>
            <person name="Skiadas P."/>
            <person name="Martin F."/>
            <person name="Groenewald J.Z."/>
            <person name="Crous P.W."/>
            <person name="Seidl M.F."/>
        </authorList>
    </citation>
    <scope>NUCLEOTIDE SEQUENCE [LARGE SCALE GENOMIC DNA]</scope>
    <source>
        <strain evidence="1 2">CBS 123371</strain>
    </source>
</reference>
<gene>
    <name evidence="1" type="ORF">IWZ03DRAFT_127928</name>
</gene>
<keyword evidence="2" id="KW-1185">Reference proteome</keyword>
<protein>
    <submittedName>
        <fullName evidence="1">Uncharacterized protein</fullName>
    </submittedName>
</protein>
<organism evidence="1 2">
    <name type="scientific">Phyllosticta citriasiana</name>
    <dbReference type="NCBI Taxonomy" id="595635"/>
    <lineage>
        <taxon>Eukaryota</taxon>
        <taxon>Fungi</taxon>
        <taxon>Dikarya</taxon>
        <taxon>Ascomycota</taxon>
        <taxon>Pezizomycotina</taxon>
        <taxon>Dothideomycetes</taxon>
        <taxon>Dothideomycetes incertae sedis</taxon>
        <taxon>Botryosphaeriales</taxon>
        <taxon>Phyllostictaceae</taxon>
        <taxon>Phyllosticta</taxon>
    </lineage>
</organism>
<proteinExistence type="predicted"/>
<sequence length="162" mass="18614">MALEWGRVAQSFCCSLSVCRFEPLSATRTNNAPYRHRNNKVQNHIERERRSMLSVFAELERLFSSSRSLLEKPCDRHLPLPACWAGCRMKSGLQFGRSVPFFDKSSRRLSNTGVELQVCWCWGATCLKKRGQAFFTTATEGQAVVREQVLVFYFSTLARRQP</sequence>
<dbReference type="Proteomes" id="UP001363622">
    <property type="component" value="Unassembled WGS sequence"/>
</dbReference>
<evidence type="ECO:0000313" key="2">
    <source>
        <dbReference type="Proteomes" id="UP001363622"/>
    </source>
</evidence>
<evidence type="ECO:0000313" key="1">
    <source>
        <dbReference type="EMBL" id="KAK7520038.1"/>
    </source>
</evidence>
<dbReference type="EMBL" id="JBBPHU010000003">
    <property type="protein sequence ID" value="KAK7520038.1"/>
    <property type="molecule type" value="Genomic_DNA"/>
</dbReference>